<keyword evidence="9" id="KW-0573">Peptidoglycan synthesis</keyword>
<dbReference type="InterPro" id="IPR012338">
    <property type="entry name" value="Beta-lactam/transpept-like"/>
</dbReference>
<dbReference type="PANTHER" id="PTHR30627:SF2">
    <property type="entry name" value="PEPTIDOGLYCAN D,D-TRANSPEPTIDASE MRDA"/>
    <property type="match status" value="1"/>
</dbReference>
<name>A0A1W1CJP5_9ZZZZ</name>
<dbReference type="GO" id="GO:0071972">
    <property type="term" value="F:peptidoglycan L,D-transpeptidase activity"/>
    <property type="evidence" value="ECO:0007669"/>
    <property type="project" value="TreeGrafter"/>
</dbReference>
<evidence type="ECO:0000256" key="13">
    <source>
        <dbReference type="SAM" id="Phobius"/>
    </source>
</evidence>
<dbReference type="HAMAP" id="MF_02081">
    <property type="entry name" value="MrdA_transpept"/>
    <property type="match status" value="1"/>
</dbReference>
<keyword evidence="5" id="KW-0645">Protease</keyword>
<evidence type="ECO:0000256" key="7">
    <source>
        <dbReference type="ARBA" id="ARBA00022801"/>
    </source>
</evidence>
<evidence type="ECO:0000256" key="4">
    <source>
        <dbReference type="ARBA" id="ARBA00022519"/>
    </source>
</evidence>
<dbReference type="Pfam" id="PF00905">
    <property type="entry name" value="Transpeptidase"/>
    <property type="match status" value="1"/>
</dbReference>
<dbReference type="GO" id="GO:0008360">
    <property type="term" value="P:regulation of cell shape"/>
    <property type="evidence" value="ECO:0007669"/>
    <property type="project" value="UniProtKB-KW"/>
</dbReference>
<proteinExistence type="inferred from homology"/>
<dbReference type="GO" id="GO:0006508">
    <property type="term" value="P:proteolysis"/>
    <property type="evidence" value="ECO:0007669"/>
    <property type="project" value="UniProtKB-KW"/>
</dbReference>
<evidence type="ECO:0000256" key="8">
    <source>
        <dbReference type="ARBA" id="ARBA00022960"/>
    </source>
</evidence>
<dbReference type="EMBL" id="FPHJ01000049">
    <property type="protein sequence ID" value="SFV66026.1"/>
    <property type="molecule type" value="Genomic_DNA"/>
</dbReference>
<keyword evidence="10 13" id="KW-1133">Transmembrane helix</keyword>
<gene>
    <name evidence="16" type="ORF">MNB_SUP05-5-593</name>
</gene>
<reference evidence="16" key="1">
    <citation type="submission" date="2016-10" db="EMBL/GenBank/DDBJ databases">
        <authorList>
            <person name="de Groot N.N."/>
        </authorList>
    </citation>
    <scope>NUCLEOTIDE SEQUENCE</scope>
</reference>
<dbReference type="GO" id="GO:0009252">
    <property type="term" value="P:peptidoglycan biosynthetic process"/>
    <property type="evidence" value="ECO:0007669"/>
    <property type="project" value="UniProtKB-KW"/>
</dbReference>
<evidence type="ECO:0000256" key="2">
    <source>
        <dbReference type="ARBA" id="ARBA00004236"/>
    </source>
</evidence>
<evidence type="ECO:0000256" key="5">
    <source>
        <dbReference type="ARBA" id="ARBA00022670"/>
    </source>
</evidence>
<evidence type="ECO:0000256" key="1">
    <source>
        <dbReference type="ARBA" id="ARBA00004167"/>
    </source>
</evidence>
<dbReference type="InterPro" id="IPR001460">
    <property type="entry name" value="PCN-bd_Tpept"/>
</dbReference>
<keyword evidence="4" id="KW-0997">Cell inner membrane</keyword>
<sequence>MQELSNTNYEERIFSIRIIVAVIMMFVLTSILLINLVKLQIVNYQYYLDESDGNRYTFESIEPQRGRIFDRNGEILADNQLSFFLIIVPKQVKDINKTLKKLLDKKIISSIDIKNFHKNIKKYKSYQEIVLAKNLNEKRVAIFSTLSDINGINIRPVFTRIYYQSKSMAHIVGYVSLMSRKDKQEYNSKEYKSTTHIGKLGIEKQYERILHGFPGKLKVEKNIKGQKIHSKTIVYPTKGDDLYLTIDSKLQKKANEVLKGRRGAIVVVDVRNGDVLAAVSQPSFDTNLFVNGISYKDYNRLIKSKDKPLFNRFIKGTYPPGSTVKPFVALAGLTNNKITINKKIFAKGYYQIPKHQHKYRDWKRGGHGWVNVKDALARSVDVYFYDVAYRLGIDKLHKYLSYFGFGKKTGIDINGELAGILPSREWKKNNKNKPWYLGETVITGIGQGFFTATPLQLSIATAALANKGILYQPRLLKGIGINGEQTNNKFSLIPIKNIKNWNAVLEGMKQTIYGKKGTARRLNNRYLKYTLAGKTGTAQVFGLDPEEEYISSKLDERLRDHALFTGFAPYENPEVAIAVIVENAGSGSSKAAPLAKKVLDVYFKNKL</sequence>
<dbReference type="Gene3D" id="3.30.1390.30">
    <property type="entry name" value="Penicillin-binding protein 2a, domain 3"/>
    <property type="match status" value="1"/>
</dbReference>
<evidence type="ECO:0000256" key="12">
    <source>
        <dbReference type="ARBA" id="ARBA00023316"/>
    </source>
</evidence>
<evidence type="ECO:0000256" key="9">
    <source>
        <dbReference type="ARBA" id="ARBA00022984"/>
    </source>
</evidence>
<keyword evidence="8" id="KW-0133">Cell shape</keyword>
<dbReference type="SUPFAM" id="SSF56519">
    <property type="entry name" value="Penicillin binding protein dimerisation domain"/>
    <property type="match status" value="1"/>
</dbReference>
<protein>
    <submittedName>
        <fullName evidence="16">Penicillin-binding protein 2 (PBP-2)</fullName>
    </submittedName>
</protein>
<evidence type="ECO:0000313" key="16">
    <source>
        <dbReference type="EMBL" id="SFV66026.1"/>
    </source>
</evidence>
<keyword evidence="6 13" id="KW-0812">Transmembrane</keyword>
<keyword evidence="11 13" id="KW-0472">Membrane</keyword>
<dbReference type="AlphaFoldDB" id="A0A1W1CJP5"/>
<dbReference type="SUPFAM" id="SSF56601">
    <property type="entry name" value="beta-lactamase/transpeptidase-like"/>
    <property type="match status" value="1"/>
</dbReference>
<keyword evidence="7" id="KW-0378">Hydrolase</keyword>
<dbReference type="FunFam" id="3.40.710.10:FF:000024">
    <property type="entry name" value="Penicillin-binding protein 2"/>
    <property type="match status" value="1"/>
</dbReference>
<dbReference type="NCBIfam" id="TIGR03423">
    <property type="entry name" value="pbp2_mrdA"/>
    <property type="match status" value="1"/>
</dbReference>
<dbReference type="PANTHER" id="PTHR30627">
    <property type="entry name" value="PEPTIDOGLYCAN D,D-TRANSPEPTIDASE"/>
    <property type="match status" value="1"/>
</dbReference>
<comment type="subcellular location">
    <subcellularLocation>
        <location evidence="2">Cell membrane</location>
    </subcellularLocation>
    <subcellularLocation>
        <location evidence="1">Membrane</location>
        <topology evidence="1">Single-pass membrane protein</topology>
    </subcellularLocation>
</comment>
<dbReference type="GO" id="GO:0071555">
    <property type="term" value="P:cell wall organization"/>
    <property type="evidence" value="ECO:0007669"/>
    <property type="project" value="UniProtKB-KW"/>
</dbReference>
<evidence type="ECO:0000256" key="6">
    <source>
        <dbReference type="ARBA" id="ARBA00022692"/>
    </source>
</evidence>
<dbReference type="InterPro" id="IPR050515">
    <property type="entry name" value="Beta-lactam/transpept"/>
</dbReference>
<dbReference type="Gene3D" id="3.90.1310.10">
    <property type="entry name" value="Penicillin-binding protein 2a (Domain 2)"/>
    <property type="match status" value="1"/>
</dbReference>
<keyword evidence="3" id="KW-1003">Cell membrane</keyword>
<dbReference type="InterPro" id="IPR036138">
    <property type="entry name" value="PBP_dimer_sf"/>
</dbReference>
<dbReference type="GO" id="GO:0008658">
    <property type="term" value="F:penicillin binding"/>
    <property type="evidence" value="ECO:0007669"/>
    <property type="project" value="InterPro"/>
</dbReference>
<feature type="domain" description="Penicillin-binding protein transpeptidase" evidence="14">
    <location>
        <begin position="263"/>
        <end position="599"/>
    </location>
</feature>
<evidence type="ECO:0000259" key="15">
    <source>
        <dbReference type="Pfam" id="PF03717"/>
    </source>
</evidence>
<keyword evidence="12" id="KW-0961">Cell wall biogenesis/degradation</keyword>
<feature type="transmembrane region" description="Helical" evidence="13">
    <location>
        <begin position="14"/>
        <end position="37"/>
    </location>
</feature>
<dbReference type="InterPro" id="IPR017790">
    <property type="entry name" value="Penicillin-binding_protein_2"/>
</dbReference>
<evidence type="ECO:0000259" key="14">
    <source>
        <dbReference type="Pfam" id="PF00905"/>
    </source>
</evidence>
<dbReference type="Pfam" id="PF03717">
    <property type="entry name" value="PBP_dimer"/>
    <property type="match status" value="1"/>
</dbReference>
<organism evidence="16">
    <name type="scientific">hydrothermal vent metagenome</name>
    <dbReference type="NCBI Taxonomy" id="652676"/>
    <lineage>
        <taxon>unclassified sequences</taxon>
        <taxon>metagenomes</taxon>
        <taxon>ecological metagenomes</taxon>
    </lineage>
</organism>
<dbReference type="Gene3D" id="3.40.710.10">
    <property type="entry name" value="DD-peptidase/beta-lactamase superfamily"/>
    <property type="match status" value="1"/>
</dbReference>
<evidence type="ECO:0000256" key="3">
    <source>
        <dbReference type="ARBA" id="ARBA00022475"/>
    </source>
</evidence>
<accession>A0A1W1CJP5</accession>
<dbReference type="InterPro" id="IPR005311">
    <property type="entry name" value="PBP_dimer"/>
</dbReference>
<evidence type="ECO:0000256" key="11">
    <source>
        <dbReference type="ARBA" id="ARBA00023136"/>
    </source>
</evidence>
<evidence type="ECO:0000256" key="10">
    <source>
        <dbReference type="ARBA" id="ARBA00022989"/>
    </source>
</evidence>
<dbReference type="GO" id="GO:0005886">
    <property type="term" value="C:plasma membrane"/>
    <property type="evidence" value="ECO:0007669"/>
    <property type="project" value="UniProtKB-SubCell"/>
</dbReference>
<feature type="domain" description="Penicillin-binding protein dimerisation" evidence="15">
    <location>
        <begin position="61"/>
        <end position="229"/>
    </location>
</feature>
<dbReference type="GO" id="GO:0009002">
    <property type="term" value="F:serine-type D-Ala-D-Ala carboxypeptidase activity"/>
    <property type="evidence" value="ECO:0007669"/>
    <property type="project" value="InterPro"/>
</dbReference>